<keyword evidence="2" id="KW-1185">Reference proteome</keyword>
<evidence type="ECO:0000313" key="2">
    <source>
        <dbReference type="Proteomes" id="UP000182569"/>
    </source>
</evidence>
<accession>A0A1J0GGU3</accession>
<name>A0A1J0GGU3_9CLOT</name>
<sequence>MIIQENKEELLAEFYEKYVANRWINDFLKIDEIYKSDNDVIDGNLVSAFNEVCKQAICLQQKQLKGEIRYIYFSLLRTSLLENKGEYRIDLYDENWFLDKQECFINIDLNFIFASIFKYMEELKEKKKECGRSITDMDIENMMLEETDKYHVLAVEFLKGLIEKFIGTPSYEKMKKAEDIRIFVGEYMDEAEMIYPEEK</sequence>
<dbReference type="RefSeq" id="WP_071612875.1">
    <property type="nucleotide sequence ID" value="NZ_CP015756.1"/>
</dbReference>
<dbReference type="STRING" id="1552.A7L45_11145"/>
<dbReference type="EMBL" id="CP015756">
    <property type="protein sequence ID" value="APC40586.1"/>
    <property type="molecule type" value="Genomic_DNA"/>
</dbReference>
<dbReference type="OrthoDB" id="2064333at2"/>
<protein>
    <submittedName>
        <fullName evidence="1">Uncharacterized protein</fullName>
    </submittedName>
</protein>
<dbReference type="KEGG" id="ceu:A7L45_11145"/>
<dbReference type="AlphaFoldDB" id="A0A1J0GGU3"/>
<evidence type="ECO:0000313" key="1">
    <source>
        <dbReference type="EMBL" id="APC40586.1"/>
    </source>
</evidence>
<gene>
    <name evidence="1" type="ORF">A7L45_11145</name>
</gene>
<reference evidence="2" key="1">
    <citation type="journal article" date="2016" name="Front. Microbiol.">
        <title>Complete Genome Sequence of Clostridium estertheticum DSM 8809, a Microbe Identified in Spoiled Vacuum Packed Beef.</title>
        <authorList>
            <person name="Yu Z."/>
            <person name="Gunn L."/>
            <person name="Brennan E."/>
            <person name="Reid R."/>
            <person name="Wall P.G."/>
            <person name="Gaora O.P."/>
            <person name="Hurley D."/>
            <person name="Bolton D."/>
            <person name="Fanning S."/>
        </authorList>
    </citation>
    <scope>NUCLEOTIDE SEQUENCE [LARGE SCALE GENOMIC DNA]</scope>
    <source>
        <strain evidence="2">DSM 8809</strain>
    </source>
</reference>
<dbReference type="Proteomes" id="UP000182569">
    <property type="component" value="Chromosome"/>
</dbReference>
<organism evidence="1 2">
    <name type="scientific">Clostridium estertheticum subsp. estertheticum</name>
    <dbReference type="NCBI Taxonomy" id="1552"/>
    <lineage>
        <taxon>Bacteria</taxon>
        <taxon>Bacillati</taxon>
        <taxon>Bacillota</taxon>
        <taxon>Clostridia</taxon>
        <taxon>Eubacteriales</taxon>
        <taxon>Clostridiaceae</taxon>
        <taxon>Clostridium</taxon>
    </lineage>
</organism>
<proteinExistence type="predicted"/>